<feature type="domain" description="N-acetyltransferase" evidence="2">
    <location>
        <begin position="116"/>
        <end position="255"/>
    </location>
</feature>
<dbReference type="InterPro" id="IPR000182">
    <property type="entry name" value="GNAT_dom"/>
</dbReference>
<accession>A0A316YIF9</accession>
<dbReference type="OrthoDB" id="2533247at2759"/>
<sequence>MTIASPALTSCLATCRRLENATALKHRSPSTQPLLRSATEADLPSMGRILLSVFLDSMAPLFGLDRSPMYEAFRQAQIRRLFARCQLQPASTKIVVATDGDGDKQGGAGNVLGFVVWILDVTPRETSSSSDDHEESNTVKKSLPPLPPFPPGQGAALYQAFGDAMSAVQRTKMGDRPRCYLKYLCVDPTSQRRGVGTTLMSHVCADAEKAGLPIYLEAAPTVSAGPFYKKFGFEDLGVFDACEVPLDLSSVKGDEQGESKCQETMTMQLFAMKLETQVVRRDEV</sequence>
<dbReference type="Gene3D" id="3.40.630.30">
    <property type="match status" value="1"/>
</dbReference>
<evidence type="ECO:0000313" key="3">
    <source>
        <dbReference type="EMBL" id="PWN87495.1"/>
    </source>
</evidence>
<dbReference type="InParanoid" id="A0A316YIF9"/>
<dbReference type="PROSITE" id="PS51186">
    <property type="entry name" value="GNAT"/>
    <property type="match status" value="1"/>
</dbReference>
<dbReference type="EMBL" id="KZ819640">
    <property type="protein sequence ID" value="PWN87495.1"/>
    <property type="molecule type" value="Genomic_DNA"/>
</dbReference>
<keyword evidence="4" id="KW-1185">Reference proteome</keyword>
<dbReference type="Proteomes" id="UP000245768">
    <property type="component" value="Unassembled WGS sequence"/>
</dbReference>
<dbReference type="InterPro" id="IPR052523">
    <property type="entry name" value="Trichothecene_AcTrans"/>
</dbReference>
<name>A0A316YIF9_9BASI</name>
<dbReference type="AlphaFoldDB" id="A0A316YIF9"/>
<dbReference type="InterPro" id="IPR016181">
    <property type="entry name" value="Acyl_CoA_acyltransferase"/>
</dbReference>
<dbReference type="PANTHER" id="PTHR42791:SF17">
    <property type="entry name" value="ACETYLTRANSFERASE, GNAT FAMILY FAMILY (AFU_ORTHOLOGUE AFUA_8G05690)"/>
    <property type="match status" value="1"/>
</dbReference>
<protein>
    <recommendedName>
        <fullName evidence="2">N-acetyltransferase domain-containing protein</fullName>
    </recommendedName>
</protein>
<organism evidence="3 4">
    <name type="scientific">Acaromyces ingoldii</name>
    <dbReference type="NCBI Taxonomy" id="215250"/>
    <lineage>
        <taxon>Eukaryota</taxon>
        <taxon>Fungi</taxon>
        <taxon>Dikarya</taxon>
        <taxon>Basidiomycota</taxon>
        <taxon>Ustilaginomycotina</taxon>
        <taxon>Exobasidiomycetes</taxon>
        <taxon>Exobasidiales</taxon>
        <taxon>Cryptobasidiaceae</taxon>
        <taxon>Acaromyces</taxon>
    </lineage>
</organism>
<evidence type="ECO:0000259" key="2">
    <source>
        <dbReference type="PROSITE" id="PS51186"/>
    </source>
</evidence>
<reference evidence="3 4" key="1">
    <citation type="journal article" date="2018" name="Mol. Biol. Evol.">
        <title>Broad Genomic Sampling Reveals a Smut Pathogenic Ancestry of the Fungal Clade Ustilaginomycotina.</title>
        <authorList>
            <person name="Kijpornyongpan T."/>
            <person name="Mondo S.J."/>
            <person name="Barry K."/>
            <person name="Sandor L."/>
            <person name="Lee J."/>
            <person name="Lipzen A."/>
            <person name="Pangilinan J."/>
            <person name="LaButti K."/>
            <person name="Hainaut M."/>
            <person name="Henrissat B."/>
            <person name="Grigoriev I.V."/>
            <person name="Spatafora J.W."/>
            <person name="Aime M.C."/>
        </authorList>
    </citation>
    <scope>NUCLEOTIDE SEQUENCE [LARGE SCALE GENOMIC DNA]</scope>
    <source>
        <strain evidence="3 4">MCA 4198</strain>
    </source>
</reference>
<dbReference type="SUPFAM" id="SSF55729">
    <property type="entry name" value="Acyl-CoA N-acyltransferases (Nat)"/>
    <property type="match status" value="1"/>
</dbReference>
<dbReference type="Pfam" id="PF13508">
    <property type="entry name" value="Acetyltransf_7"/>
    <property type="match status" value="1"/>
</dbReference>
<dbReference type="PANTHER" id="PTHR42791">
    <property type="entry name" value="GNAT FAMILY ACETYLTRANSFERASE"/>
    <property type="match status" value="1"/>
</dbReference>
<feature type="region of interest" description="Disordered" evidence="1">
    <location>
        <begin position="125"/>
        <end position="146"/>
    </location>
</feature>
<dbReference type="CDD" id="cd04301">
    <property type="entry name" value="NAT_SF"/>
    <property type="match status" value="1"/>
</dbReference>
<gene>
    <name evidence="3" type="ORF">FA10DRAFT_304257</name>
</gene>
<evidence type="ECO:0000256" key="1">
    <source>
        <dbReference type="SAM" id="MobiDB-lite"/>
    </source>
</evidence>
<dbReference type="STRING" id="215250.A0A316YIF9"/>
<proteinExistence type="predicted"/>
<dbReference type="GO" id="GO:0016747">
    <property type="term" value="F:acyltransferase activity, transferring groups other than amino-acyl groups"/>
    <property type="evidence" value="ECO:0007669"/>
    <property type="project" value="InterPro"/>
</dbReference>
<dbReference type="GeneID" id="37047248"/>
<evidence type="ECO:0000313" key="4">
    <source>
        <dbReference type="Proteomes" id="UP000245768"/>
    </source>
</evidence>
<dbReference type="RefSeq" id="XP_025374693.1">
    <property type="nucleotide sequence ID" value="XM_025525332.1"/>
</dbReference>